<dbReference type="HAMAP" id="MF_00688">
    <property type="entry name" value="Leu_Phe_trans"/>
    <property type="match status" value="1"/>
</dbReference>
<organism evidence="5 6">
    <name type="scientific">Bosea thiooxidans</name>
    <dbReference type="NCBI Taxonomy" id="53254"/>
    <lineage>
        <taxon>Bacteria</taxon>
        <taxon>Pseudomonadati</taxon>
        <taxon>Pseudomonadota</taxon>
        <taxon>Alphaproteobacteria</taxon>
        <taxon>Hyphomicrobiales</taxon>
        <taxon>Boseaceae</taxon>
        <taxon>Bosea</taxon>
    </lineage>
</organism>
<keyword evidence="1 4" id="KW-0963">Cytoplasm</keyword>
<dbReference type="STRING" id="53254.SAMN05660750_01212"/>
<name>A0A0Q3KEY2_9HYPH</name>
<dbReference type="GO" id="GO:0005737">
    <property type="term" value="C:cytoplasm"/>
    <property type="evidence" value="ECO:0007669"/>
    <property type="project" value="UniProtKB-SubCell"/>
</dbReference>
<dbReference type="PANTHER" id="PTHR30098">
    <property type="entry name" value="LEUCYL/PHENYLALANYL-TRNA--PROTEIN TRANSFERASE"/>
    <property type="match status" value="1"/>
</dbReference>
<evidence type="ECO:0000256" key="4">
    <source>
        <dbReference type="HAMAP-Rule" id="MF_00688"/>
    </source>
</evidence>
<comment type="catalytic activity">
    <reaction evidence="4">
        <text>N-terminal L-arginyl-[protein] + L-leucyl-tRNA(Leu) = N-terminal L-leucyl-L-arginyl-[protein] + tRNA(Leu) + H(+)</text>
        <dbReference type="Rhea" id="RHEA:50416"/>
        <dbReference type="Rhea" id="RHEA-COMP:9613"/>
        <dbReference type="Rhea" id="RHEA-COMP:9622"/>
        <dbReference type="Rhea" id="RHEA-COMP:12672"/>
        <dbReference type="Rhea" id="RHEA-COMP:12673"/>
        <dbReference type="ChEBI" id="CHEBI:15378"/>
        <dbReference type="ChEBI" id="CHEBI:64719"/>
        <dbReference type="ChEBI" id="CHEBI:78442"/>
        <dbReference type="ChEBI" id="CHEBI:78494"/>
        <dbReference type="ChEBI" id="CHEBI:133044"/>
        <dbReference type="EC" id="2.3.2.6"/>
    </reaction>
</comment>
<dbReference type="Gene3D" id="3.40.630.70">
    <property type="entry name" value="Leucyl/phenylalanyl-tRNA-protein transferase, C-terminal domain"/>
    <property type="match status" value="1"/>
</dbReference>
<evidence type="ECO:0000313" key="5">
    <source>
        <dbReference type="EMBL" id="KQK28355.1"/>
    </source>
</evidence>
<dbReference type="EC" id="2.3.2.6" evidence="4"/>
<evidence type="ECO:0000256" key="3">
    <source>
        <dbReference type="ARBA" id="ARBA00023315"/>
    </source>
</evidence>
<reference evidence="5 6" key="1">
    <citation type="submission" date="2015-10" db="EMBL/GenBank/DDBJ databases">
        <title>Draft genome of Bosea thiooxidans.</title>
        <authorList>
            <person name="Wang X."/>
        </authorList>
    </citation>
    <scope>NUCLEOTIDE SEQUENCE [LARGE SCALE GENOMIC DNA]</scope>
    <source>
        <strain evidence="5 6">CGMCC 9174</strain>
    </source>
</reference>
<comment type="similarity">
    <text evidence="4">Belongs to the L/F-transferase family.</text>
</comment>
<dbReference type="Proteomes" id="UP000051562">
    <property type="component" value="Unassembled WGS sequence"/>
</dbReference>
<comment type="function">
    <text evidence="4">Functions in the N-end rule pathway of protein degradation where it conjugates Leu, Phe and, less efficiently, Met from aminoacyl-tRNAs to the N-termini of proteins containing an N-terminal arginine or lysine.</text>
</comment>
<dbReference type="InterPro" id="IPR042203">
    <property type="entry name" value="Leu/Phe-tRNA_Trfase_C"/>
</dbReference>
<comment type="caution">
    <text evidence="5">The sequence shown here is derived from an EMBL/GenBank/DDBJ whole genome shotgun (WGS) entry which is preliminary data.</text>
</comment>
<dbReference type="NCBIfam" id="TIGR00667">
    <property type="entry name" value="aat"/>
    <property type="match status" value="1"/>
</dbReference>
<dbReference type="EMBL" id="LMAR01000076">
    <property type="protein sequence ID" value="KQK28355.1"/>
    <property type="molecule type" value="Genomic_DNA"/>
</dbReference>
<dbReference type="InterPro" id="IPR016181">
    <property type="entry name" value="Acyl_CoA_acyltransferase"/>
</dbReference>
<dbReference type="InterPro" id="IPR004616">
    <property type="entry name" value="Leu/Phe-tRNA_Trfase"/>
</dbReference>
<comment type="subcellular location">
    <subcellularLocation>
        <location evidence="4">Cytoplasm</location>
    </subcellularLocation>
</comment>
<evidence type="ECO:0000256" key="1">
    <source>
        <dbReference type="ARBA" id="ARBA00022490"/>
    </source>
</evidence>
<dbReference type="RefSeq" id="WP_055730366.1">
    <property type="nucleotide sequence ID" value="NZ_LMAR01000076.1"/>
</dbReference>
<evidence type="ECO:0000313" key="6">
    <source>
        <dbReference type="Proteomes" id="UP000051562"/>
    </source>
</evidence>
<dbReference type="Pfam" id="PF03588">
    <property type="entry name" value="Leu_Phe_trans"/>
    <property type="match status" value="1"/>
</dbReference>
<keyword evidence="3 4" id="KW-0012">Acyltransferase</keyword>
<dbReference type="AlphaFoldDB" id="A0A0Q3KEY2"/>
<protein>
    <recommendedName>
        <fullName evidence="4">Leucyl/phenylalanyl-tRNA--protein transferase</fullName>
        <ecNumber evidence="4">2.3.2.6</ecNumber>
    </recommendedName>
    <alternativeName>
        <fullName evidence="4">L/F-transferase</fullName>
    </alternativeName>
    <alternativeName>
        <fullName evidence="4">Leucyltransferase</fullName>
    </alternativeName>
    <alternativeName>
        <fullName evidence="4">Phenyalanyltransferase</fullName>
    </alternativeName>
</protein>
<keyword evidence="6" id="KW-1185">Reference proteome</keyword>
<dbReference type="GO" id="GO:0030163">
    <property type="term" value="P:protein catabolic process"/>
    <property type="evidence" value="ECO:0007669"/>
    <property type="project" value="UniProtKB-UniRule"/>
</dbReference>
<comment type="catalytic activity">
    <reaction evidence="4">
        <text>N-terminal L-lysyl-[protein] + L-leucyl-tRNA(Leu) = N-terminal L-leucyl-L-lysyl-[protein] + tRNA(Leu) + H(+)</text>
        <dbReference type="Rhea" id="RHEA:12340"/>
        <dbReference type="Rhea" id="RHEA-COMP:9613"/>
        <dbReference type="Rhea" id="RHEA-COMP:9622"/>
        <dbReference type="Rhea" id="RHEA-COMP:12670"/>
        <dbReference type="Rhea" id="RHEA-COMP:12671"/>
        <dbReference type="ChEBI" id="CHEBI:15378"/>
        <dbReference type="ChEBI" id="CHEBI:65249"/>
        <dbReference type="ChEBI" id="CHEBI:78442"/>
        <dbReference type="ChEBI" id="CHEBI:78494"/>
        <dbReference type="ChEBI" id="CHEBI:133043"/>
        <dbReference type="EC" id="2.3.2.6"/>
    </reaction>
</comment>
<gene>
    <name evidence="4" type="primary">aat</name>
    <name evidence="5" type="ORF">ARD30_22470</name>
</gene>
<dbReference type="PANTHER" id="PTHR30098:SF2">
    <property type="entry name" value="LEUCYL_PHENYLALANYL-TRNA--PROTEIN TRANSFERASE"/>
    <property type="match status" value="1"/>
</dbReference>
<sequence>MKARSVPVRSPAITPEIMLRAYAAGIFPMAETADDPGLFWVEPELRGIIPLAGFHLSSRLARTVRSDRFEIRVDSDFEAVIAACGEARPDRPETWINARIRAIFAELFALGHVHTVECWREGRLVGGLYGLSLGAAFFGESMFHRETDASKVALVHLVARLRRGGYQLLDTQFQTGHLAQFGTLEIARDDYRLLLDEALRHRGEWHAWPQGQRVTGREALAEL</sequence>
<proteinExistence type="inferred from homology"/>
<keyword evidence="2 4" id="KW-0808">Transferase</keyword>
<dbReference type="SUPFAM" id="SSF55729">
    <property type="entry name" value="Acyl-CoA N-acyltransferases (Nat)"/>
    <property type="match status" value="1"/>
</dbReference>
<accession>A0A0Q3KEY2</accession>
<dbReference type="GO" id="GO:0008914">
    <property type="term" value="F:leucyl-tRNA--protein transferase activity"/>
    <property type="evidence" value="ECO:0007669"/>
    <property type="project" value="UniProtKB-UniRule"/>
</dbReference>
<comment type="catalytic activity">
    <reaction evidence="4">
        <text>L-phenylalanyl-tRNA(Phe) + an N-terminal L-alpha-aminoacyl-[protein] = an N-terminal L-phenylalanyl-L-alpha-aminoacyl-[protein] + tRNA(Phe)</text>
        <dbReference type="Rhea" id="RHEA:43632"/>
        <dbReference type="Rhea" id="RHEA-COMP:9668"/>
        <dbReference type="Rhea" id="RHEA-COMP:9699"/>
        <dbReference type="Rhea" id="RHEA-COMP:10636"/>
        <dbReference type="Rhea" id="RHEA-COMP:10637"/>
        <dbReference type="ChEBI" id="CHEBI:78442"/>
        <dbReference type="ChEBI" id="CHEBI:78531"/>
        <dbReference type="ChEBI" id="CHEBI:78597"/>
        <dbReference type="ChEBI" id="CHEBI:83561"/>
        <dbReference type="EC" id="2.3.2.6"/>
    </reaction>
</comment>
<evidence type="ECO:0000256" key="2">
    <source>
        <dbReference type="ARBA" id="ARBA00022679"/>
    </source>
</evidence>